<proteinExistence type="predicted"/>
<name>A0A2I8F014_9BURK</name>
<organism evidence="1 2">
    <name type="scientific">Paraburkholderia terrae</name>
    <dbReference type="NCBI Taxonomy" id="311230"/>
    <lineage>
        <taxon>Bacteria</taxon>
        <taxon>Pseudomonadati</taxon>
        <taxon>Pseudomonadota</taxon>
        <taxon>Betaproteobacteria</taxon>
        <taxon>Burkholderiales</taxon>
        <taxon>Burkholderiaceae</taxon>
        <taxon>Paraburkholderia</taxon>
    </lineage>
</organism>
<accession>A0A2I8F014</accession>
<dbReference type="Proteomes" id="UP000243502">
    <property type="component" value="Chromosome 3"/>
</dbReference>
<reference evidence="1 2" key="1">
    <citation type="submission" date="2018-01" db="EMBL/GenBank/DDBJ databases">
        <title>Species boundaries and ecological features among Paraburkholderia terrae DSMZ17804T, P. hospita DSMZ17164T and P. caribensis DSMZ13236T.</title>
        <authorList>
            <person name="Pratama A.A."/>
        </authorList>
    </citation>
    <scope>NUCLEOTIDE SEQUENCE [LARGE SCALE GENOMIC DNA]</scope>
    <source>
        <strain evidence="1 2">DSM 17804</strain>
    </source>
</reference>
<dbReference type="AlphaFoldDB" id="A0A2I8F014"/>
<gene>
    <name evidence="1" type="ORF">C2L65_36290</name>
</gene>
<evidence type="ECO:0000313" key="1">
    <source>
        <dbReference type="EMBL" id="AUT65048.1"/>
    </source>
</evidence>
<evidence type="ECO:0000313" key="2">
    <source>
        <dbReference type="Proteomes" id="UP000243502"/>
    </source>
</evidence>
<dbReference type="EMBL" id="CP026113">
    <property type="protein sequence ID" value="AUT65048.1"/>
    <property type="molecule type" value="Genomic_DNA"/>
</dbReference>
<sequence>MTLASRLQQHRVEAGFPRIEVISDVGSGPKHRENAAVMTARNPSERVARLVLVTKDRLLHFGS</sequence>
<protein>
    <submittedName>
        <fullName evidence="1">Uncharacterized protein</fullName>
    </submittedName>
</protein>
<dbReference type="KEGG" id="pter:C2L65_36290"/>